<reference evidence="1 2" key="1">
    <citation type="submission" date="2017-06" db="EMBL/GenBank/DDBJ databases">
        <title>Novel microbial phyla capable of carbon fixation and sulfur reduction in deep-sea sediments.</title>
        <authorList>
            <person name="Huang J."/>
            <person name="Baker B."/>
            <person name="Wang Y."/>
        </authorList>
    </citation>
    <scope>NUCLEOTIDE SEQUENCE [LARGE SCALE GENOMIC DNA]</scope>
    <source>
        <strain evidence="1">B3_TA06</strain>
    </source>
</reference>
<dbReference type="AlphaFoldDB" id="A0A532UU41"/>
<evidence type="ECO:0008006" key="3">
    <source>
        <dbReference type="Google" id="ProtNLM"/>
    </source>
</evidence>
<accession>A0A532UU41</accession>
<proteinExistence type="predicted"/>
<organism evidence="1 2">
    <name type="scientific">candidate division TA06 bacterium B3_TA06</name>
    <dbReference type="NCBI Taxonomy" id="2012487"/>
    <lineage>
        <taxon>Bacteria</taxon>
        <taxon>Bacteria division TA06</taxon>
    </lineage>
</organism>
<dbReference type="Proteomes" id="UP000317778">
    <property type="component" value="Unassembled WGS sequence"/>
</dbReference>
<protein>
    <recommendedName>
        <fullName evidence="3">Restriction endonuclease</fullName>
    </recommendedName>
</protein>
<comment type="caution">
    <text evidence="1">The sequence shown here is derived from an EMBL/GenBank/DDBJ whole genome shotgun (WGS) entry which is preliminary data.</text>
</comment>
<dbReference type="Gene3D" id="3.40.91.50">
    <property type="match status" value="1"/>
</dbReference>
<dbReference type="EMBL" id="NJBO01000027">
    <property type="protein sequence ID" value="TKJ38466.1"/>
    <property type="molecule type" value="Genomic_DNA"/>
</dbReference>
<dbReference type="InterPro" id="IPR018573">
    <property type="entry name" value="Restrct_endonuc_II_AlwI"/>
</dbReference>
<evidence type="ECO:0000313" key="2">
    <source>
        <dbReference type="Proteomes" id="UP000317778"/>
    </source>
</evidence>
<dbReference type="Pfam" id="PF09491">
    <property type="entry name" value="RE_AlwI"/>
    <property type="match status" value="1"/>
</dbReference>
<name>A0A532UU41_UNCT6</name>
<evidence type="ECO:0000313" key="1">
    <source>
        <dbReference type="EMBL" id="TKJ38466.1"/>
    </source>
</evidence>
<sequence length="319" mass="36920">MRKAQAKIILGRLVNRKQYLAPFTDKATHFEKLIAEAFSCILNLPFYSLDDDNTKRTYRVTWQGKSSSMTQAPPGPDTIAYCYNFHLLIEATRLKGAGQWKQEFSSAIRHCEDFCKQPDVQHEDVFVILVCDYPLHQDMYRSVRSVRSGPDRKYKLIPMETETVIRMLETSLLAFTMKHLEVRKLLPKILNAVKETSSLQDFKREVDVQLNVWQKDVLKHEKTAFTGIKSYEILITSKRKEVTLSEIFNALQKHPAVQKYFDVIGSNFLNPDLVENSLVPQGLASCVSYTIDDEPRLIAAPLPDFKNRYDRLVRELRKI</sequence>
<gene>
    <name evidence="1" type="ORF">CEE36_10700</name>
</gene>